<keyword evidence="3" id="KW-1185">Reference proteome</keyword>
<feature type="compositionally biased region" description="Basic residues" evidence="1">
    <location>
        <begin position="122"/>
        <end position="142"/>
    </location>
</feature>
<evidence type="ECO:0000313" key="2">
    <source>
        <dbReference type="EMBL" id="KNE54437.1"/>
    </source>
</evidence>
<feature type="compositionally biased region" description="Basic and acidic residues" evidence="1">
    <location>
        <begin position="97"/>
        <end position="121"/>
    </location>
</feature>
<feature type="region of interest" description="Disordered" evidence="1">
    <location>
        <begin position="97"/>
        <end position="230"/>
    </location>
</feature>
<feature type="compositionally biased region" description="Basic and acidic residues" evidence="1">
    <location>
        <begin position="16"/>
        <end position="46"/>
    </location>
</feature>
<dbReference type="PANTHER" id="PTHR13507:SF0">
    <property type="entry name" value="PRKR-INTERACTING PROTEIN 1"/>
    <property type="match status" value="1"/>
</dbReference>
<dbReference type="AlphaFoldDB" id="A0A0L0RVG9"/>
<name>A0A0L0RVG9_ALLM3</name>
<feature type="compositionally biased region" description="Low complexity" evidence="1">
    <location>
        <begin position="199"/>
        <end position="214"/>
    </location>
</feature>
<feature type="compositionally biased region" description="Acidic residues" evidence="1">
    <location>
        <begin position="158"/>
        <end position="177"/>
    </location>
</feature>
<sequence>MPRDGESTSPAAPRKRASDPIEQQRRQLDRLMARADRPLHLPEPRKNTTHPDLPPVREIVTNVQGSSAGAGSGDFHVYRAHRRRELARQKLIEEDVEHERAETEFRAKRAAIEAAENERTAKNRAKRMKRKAAAAGKKGAKKAKLDDAASASASGDGDGGEAEGELRFDDDDDDENGDGSRADNEVEKPAQDDCRRDAAAGAAPVPEPSSSAPAKKPLVHIVDEDEGLLP</sequence>
<proteinExistence type="predicted"/>
<evidence type="ECO:0000313" key="3">
    <source>
        <dbReference type="Proteomes" id="UP000054350"/>
    </source>
</evidence>
<protein>
    <recommendedName>
        <fullName evidence="4">DUF1168 domain-containing protein</fullName>
    </recommendedName>
</protein>
<reference evidence="3" key="2">
    <citation type="submission" date="2009-11" db="EMBL/GenBank/DDBJ databases">
        <title>The Genome Sequence of Allomyces macrogynus strain ATCC 38327.</title>
        <authorList>
            <consortium name="The Broad Institute Genome Sequencing Platform"/>
            <person name="Russ C."/>
            <person name="Cuomo C."/>
            <person name="Shea T."/>
            <person name="Young S.K."/>
            <person name="Zeng Q."/>
            <person name="Koehrsen M."/>
            <person name="Haas B."/>
            <person name="Borodovsky M."/>
            <person name="Guigo R."/>
            <person name="Alvarado L."/>
            <person name="Berlin A."/>
            <person name="Borenstein D."/>
            <person name="Chen Z."/>
            <person name="Engels R."/>
            <person name="Freedman E."/>
            <person name="Gellesch M."/>
            <person name="Goldberg J."/>
            <person name="Griggs A."/>
            <person name="Gujja S."/>
            <person name="Heiman D."/>
            <person name="Hepburn T."/>
            <person name="Howarth C."/>
            <person name="Jen D."/>
            <person name="Larson L."/>
            <person name="Lewis B."/>
            <person name="Mehta T."/>
            <person name="Park D."/>
            <person name="Pearson M."/>
            <person name="Roberts A."/>
            <person name="Saif S."/>
            <person name="Shenoy N."/>
            <person name="Sisk P."/>
            <person name="Stolte C."/>
            <person name="Sykes S."/>
            <person name="Walk T."/>
            <person name="White J."/>
            <person name="Yandava C."/>
            <person name="Burger G."/>
            <person name="Gray M.W."/>
            <person name="Holland P.W.H."/>
            <person name="King N."/>
            <person name="Lang F.B.F."/>
            <person name="Roger A.J."/>
            <person name="Ruiz-Trillo I."/>
            <person name="Lander E."/>
            <person name="Nusbaum C."/>
        </authorList>
    </citation>
    <scope>NUCLEOTIDE SEQUENCE [LARGE SCALE GENOMIC DNA]</scope>
    <source>
        <strain evidence="3">ATCC 38327</strain>
    </source>
</reference>
<dbReference type="InterPro" id="IPR009548">
    <property type="entry name" value="Prkrip1"/>
</dbReference>
<dbReference type="OMA" id="RIEPRTN"/>
<dbReference type="Pfam" id="PF06658">
    <property type="entry name" value="DUF1168"/>
    <property type="match status" value="1"/>
</dbReference>
<dbReference type="EMBL" id="GG745328">
    <property type="protein sequence ID" value="KNE54437.1"/>
    <property type="molecule type" value="Genomic_DNA"/>
</dbReference>
<dbReference type="GO" id="GO:0019901">
    <property type="term" value="F:protein kinase binding"/>
    <property type="evidence" value="ECO:0007669"/>
    <property type="project" value="TreeGrafter"/>
</dbReference>
<dbReference type="eggNOG" id="KOG4055">
    <property type="taxonomic scope" value="Eukaryota"/>
</dbReference>
<dbReference type="PANTHER" id="PTHR13507">
    <property type="entry name" value="PRKR-INTERACTING PROTEIN 1"/>
    <property type="match status" value="1"/>
</dbReference>
<dbReference type="GO" id="GO:0004860">
    <property type="term" value="F:protein kinase inhibitor activity"/>
    <property type="evidence" value="ECO:0007669"/>
    <property type="project" value="TreeGrafter"/>
</dbReference>
<dbReference type="GO" id="GO:0005730">
    <property type="term" value="C:nucleolus"/>
    <property type="evidence" value="ECO:0007669"/>
    <property type="project" value="TreeGrafter"/>
</dbReference>
<feature type="region of interest" description="Disordered" evidence="1">
    <location>
        <begin position="1"/>
        <end position="56"/>
    </location>
</feature>
<dbReference type="GO" id="GO:0003725">
    <property type="term" value="F:double-stranded RNA binding"/>
    <property type="evidence" value="ECO:0007669"/>
    <property type="project" value="InterPro"/>
</dbReference>
<evidence type="ECO:0000256" key="1">
    <source>
        <dbReference type="SAM" id="MobiDB-lite"/>
    </source>
</evidence>
<organism evidence="2 3">
    <name type="scientific">Allomyces macrogynus (strain ATCC 38327)</name>
    <name type="common">Allomyces javanicus var. macrogynus</name>
    <dbReference type="NCBI Taxonomy" id="578462"/>
    <lineage>
        <taxon>Eukaryota</taxon>
        <taxon>Fungi</taxon>
        <taxon>Fungi incertae sedis</taxon>
        <taxon>Blastocladiomycota</taxon>
        <taxon>Blastocladiomycetes</taxon>
        <taxon>Blastocladiales</taxon>
        <taxon>Blastocladiaceae</taxon>
        <taxon>Allomyces</taxon>
    </lineage>
</organism>
<evidence type="ECO:0008006" key="4">
    <source>
        <dbReference type="Google" id="ProtNLM"/>
    </source>
</evidence>
<dbReference type="Proteomes" id="UP000054350">
    <property type="component" value="Unassembled WGS sequence"/>
</dbReference>
<accession>A0A0L0RVG9</accession>
<reference evidence="2 3" key="1">
    <citation type="submission" date="2009-11" db="EMBL/GenBank/DDBJ databases">
        <title>Annotation of Allomyces macrogynus ATCC 38327.</title>
        <authorList>
            <consortium name="The Broad Institute Genome Sequencing Platform"/>
            <person name="Russ C."/>
            <person name="Cuomo C."/>
            <person name="Burger G."/>
            <person name="Gray M.W."/>
            <person name="Holland P.W.H."/>
            <person name="King N."/>
            <person name="Lang F.B.F."/>
            <person name="Roger A.J."/>
            <person name="Ruiz-Trillo I."/>
            <person name="Young S.K."/>
            <person name="Zeng Q."/>
            <person name="Gargeya S."/>
            <person name="Fitzgerald M."/>
            <person name="Haas B."/>
            <person name="Abouelleil A."/>
            <person name="Alvarado L."/>
            <person name="Arachchi H.M."/>
            <person name="Berlin A."/>
            <person name="Chapman S.B."/>
            <person name="Gearin G."/>
            <person name="Goldberg J."/>
            <person name="Griggs A."/>
            <person name="Gujja S."/>
            <person name="Hansen M."/>
            <person name="Heiman D."/>
            <person name="Howarth C."/>
            <person name="Larimer J."/>
            <person name="Lui A."/>
            <person name="MacDonald P.J.P."/>
            <person name="McCowen C."/>
            <person name="Montmayeur A."/>
            <person name="Murphy C."/>
            <person name="Neiman D."/>
            <person name="Pearson M."/>
            <person name="Priest M."/>
            <person name="Roberts A."/>
            <person name="Saif S."/>
            <person name="Shea T."/>
            <person name="Sisk P."/>
            <person name="Stolte C."/>
            <person name="Sykes S."/>
            <person name="Wortman J."/>
            <person name="Nusbaum C."/>
            <person name="Birren B."/>
        </authorList>
    </citation>
    <scope>NUCLEOTIDE SEQUENCE [LARGE SCALE GENOMIC DNA]</scope>
    <source>
        <strain evidence="2 3">ATCC 38327</strain>
    </source>
</reference>
<gene>
    <name evidence="2" type="ORF">AMAG_00411</name>
</gene>
<dbReference type="VEuPathDB" id="FungiDB:AMAG_00411"/>
<feature type="compositionally biased region" description="Basic and acidic residues" evidence="1">
    <location>
        <begin position="178"/>
        <end position="198"/>
    </location>
</feature>
<dbReference type="STRING" id="578462.A0A0L0RVG9"/>
<dbReference type="OrthoDB" id="10067079at2759"/>